<dbReference type="OrthoDB" id="9783039at2"/>
<dbReference type="Pfam" id="PF00005">
    <property type="entry name" value="ABC_tran"/>
    <property type="match status" value="1"/>
</dbReference>
<evidence type="ECO:0000259" key="8">
    <source>
        <dbReference type="PROSITE" id="PS50893"/>
    </source>
</evidence>
<evidence type="ECO:0000256" key="1">
    <source>
        <dbReference type="ARBA" id="ARBA00005417"/>
    </source>
</evidence>
<gene>
    <name evidence="9" type="ORF">ODI_02557</name>
    <name evidence="10" type="ORF">ODI_R1112</name>
</gene>
<dbReference type="SMART" id="SM00382">
    <property type="entry name" value="AAA"/>
    <property type="match status" value="1"/>
</dbReference>
<evidence type="ECO:0000313" key="11">
    <source>
        <dbReference type="Proteomes" id="UP000078558"/>
    </source>
</evidence>
<reference evidence="9 11" key="1">
    <citation type="submission" date="2016-06" db="EMBL/GenBank/DDBJ databases">
        <authorList>
            <person name="Kjaerup R.B."/>
            <person name="Dalgaard T.S."/>
            <person name="Juul-Madsen H.R."/>
        </authorList>
    </citation>
    <scope>NUCLEOTIDE SEQUENCE [LARGE SCALE GENOMIC DNA]</scope>
    <source>
        <strain evidence="9">Orrdi1</strain>
    </source>
</reference>
<dbReference type="Gene3D" id="3.40.50.300">
    <property type="entry name" value="P-loop containing nucleotide triphosphate hydrolases"/>
    <property type="match status" value="1"/>
</dbReference>
<keyword evidence="2" id="KW-0813">Transport</keyword>
<evidence type="ECO:0000313" key="9">
    <source>
        <dbReference type="EMBL" id="SBT24397.1"/>
    </source>
</evidence>
<accession>A0A1C3JZ25</accession>
<dbReference type="CDD" id="cd03293">
    <property type="entry name" value="ABC_NrtD_SsuB_transporters"/>
    <property type="match status" value="1"/>
</dbReference>
<keyword evidence="6" id="KW-1278">Translocase</keyword>
<dbReference type="InterPro" id="IPR017871">
    <property type="entry name" value="ABC_transporter-like_CS"/>
</dbReference>
<dbReference type="SUPFAM" id="SSF52540">
    <property type="entry name" value="P-loop containing nucleoside triphosphate hydrolases"/>
    <property type="match status" value="1"/>
</dbReference>
<comment type="similarity">
    <text evidence="1">Belongs to the ABC transporter superfamily.</text>
</comment>
<keyword evidence="7" id="KW-0472">Membrane</keyword>
<dbReference type="EMBL" id="FLRC01000008">
    <property type="protein sequence ID" value="SBT24397.1"/>
    <property type="molecule type" value="Genomic_DNA"/>
</dbReference>
<dbReference type="PROSITE" id="PS50893">
    <property type="entry name" value="ABC_TRANSPORTER_2"/>
    <property type="match status" value="1"/>
</dbReference>
<dbReference type="PROSITE" id="PS00211">
    <property type="entry name" value="ABC_TRANSPORTER_1"/>
    <property type="match status" value="1"/>
</dbReference>
<dbReference type="InterPro" id="IPR027417">
    <property type="entry name" value="P-loop_NTPase"/>
</dbReference>
<organism evidence="9 11">
    <name type="scientific">Orrella dioscoreae</name>
    <dbReference type="NCBI Taxonomy" id="1851544"/>
    <lineage>
        <taxon>Bacteria</taxon>
        <taxon>Pseudomonadati</taxon>
        <taxon>Pseudomonadota</taxon>
        <taxon>Betaproteobacteria</taxon>
        <taxon>Burkholderiales</taxon>
        <taxon>Alcaligenaceae</taxon>
        <taxon>Orrella</taxon>
    </lineage>
</organism>
<dbReference type="PANTHER" id="PTHR42788">
    <property type="entry name" value="TAURINE IMPORT ATP-BINDING PROTEIN-RELATED"/>
    <property type="match status" value="1"/>
</dbReference>
<feature type="domain" description="ABC transporter" evidence="8">
    <location>
        <begin position="12"/>
        <end position="242"/>
    </location>
</feature>
<evidence type="ECO:0000256" key="7">
    <source>
        <dbReference type="ARBA" id="ARBA00023136"/>
    </source>
</evidence>
<dbReference type="Proteomes" id="UP000078558">
    <property type="component" value="Chromosome I"/>
</dbReference>
<dbReference type="GO" id="GO:0005524">
    <property type="term" value="F:ATP binding"/>
    <property type="evidence" value="ECO:0007669"/>
    <property type="project" value="UniProtKB-KW"/>
</dbReference>
<dbReference type="EMBL" id="LT907988">
    <property type="protein sequence ID" value="SOE47902.1"/>
    <property type="molecule type" value="Genomic_DNA"/>
</dbReference>
<dbReference type="STRING" id="1851544.ODI_02557"/>
<keyword evidence="11" id="KW-1185">Reference proteome</keyword>
<evidence type="ECO:0000256" key="6">
    <source>
        <dbReference type="ARBA" id="ARBA00022967"/>
    </source>
</evidence>
<dbReference type="GO" id="GO:0016887">
    <property type="term" value="F:ATP hydrolysis activity"/>
    <property type="evidence" value="ECO:0007669"/>
    <property type="project" value="InterPro"/>
</dbReference>
<keyword evidence="3" id="KW-1003">Cell membrane</keyword>
<keyword evidence="4" id="KW-0547">Nucleotide-binding</keyword>
<evidence type="ECO:0000256" key="4">
    <source>
        <dbReference type="ARBA" id="ARBA00022741"/>
    </source>
</evidence>
<protein>
    <submittedName>
        <fullName evidence="9">Alkanesulfonates ABC transporter ATP-binding protein / Sulfonate ABC transporter, ATP-binding subunit SsuB</fullName>
    </submittedName>
</protein>
<evidence type="ECO:0000256" key="3">
    <source>
        <dbReference type="ARBA" id="ARBA00022475"/>
    </source>
</evidence>
<evidence type="ECO:0000313" key="10">
    <source>
        <dbReference type="EMBL" id="SOE47902.1"/>
    </source>
</evidence>
<dbReference type="KEGG" id="odi:ODI_R1112"/>
<dbReference type="RefSeq" id="WP_067750489.1">
    <property type="nucleotide sequence ID" value="NZ_LT907988.1"/>
</dbReference>
<sequence>MVDTATVTGAHVSVRGVSHHFDLEGERLDVLDAIDLEIQPGEFVALLGPSGCGKSTLLRLVAGLDRPAGGELLADGQEITEPDPSRVVVFQDPTLFPWRTVHDNVALGLQARGLLRTQGHRIAQALALVGLQRFGSAYPHQLSGGMAQRVALARALVNDPSVLILDEPLGKLDSLTRLTMQSELVSLWQQVGYTALLVTHDVEEALFMANRIIVLSDRPARIKEVITNPLPYPRKRGDPLLAELRRRALAQLGLDDSW</sequence>
<proteinExistence type="inferred from homology"/>
<evidence type="ECO:0000256" key="2">
    <source>
        <dbReference type="ARBA" id="ARBA00022448"/>
    </source>
</evidence>
<dbReference type="AlphaFoldDB" id="A0A1C3JZ25"/>
<reference evidence="10 11" key="2">
    <citation type="submission" date="2017-08" db="EMBL/GenBank/DDBJ databases">
        <authorList>
            <person name="de Groot N.N."/>
        </authorList>
    </citation>
    <scope>NUCLEOTIDE SEQUENCE [LARGE SCALE GENOMIC DNA]</scope>
    <source>
        <strain evidence="10">Orrdi1</strain>
    </source>
</reference>
<dbReference type="PANTHER" id="PTHR42788:SF17">
    <property type="entry name" value="ALIPHATIC SULFONATES IMPORT ATP-BINDING PROTEIN SSUB"/>
    <property type="match status" value="1"/>
</dbReference>
<dbReference type="InterPro" id="IPR050166">
    <property type="entry name" value="ABC_transporter_ATP-bind"/>
</dbReference>
<evidence type="ECO:0000256" key="5">
    <source>
        <dbReference type="ARBA" id="ARBA00022840"/>
    </source>
</evidence>
<dbReference type="InterPro" id="IPR003593">
    <property type="entry name" value="AAA+_ATPase"/>
</dbReference>
<dbReference type="InterPro" id="IPR003439">
    <property type="entry name" value="ABC_transporter-like_ATP-bd"/>
</dbReference>
<name>A0A1C3JZ25_9BURK</name>
<keyword evidence="5 9" id="KW-0067">ATP-binding</keyword>